<evidence type="ECO:0000313" key="3">
    <source>
        <dbReference type="Proteomes" id="UP000681414"/>
    </source>
</evidence>
<protein>
    <submittedName>
        <fullName evidence="2">Uncharacterized protein</fullName>
    </submittedName>
</protein>
<comment type="caution">
    <text evidence="2">The sequence shown here is derived from an EMBL/GenBank/DDBJ whole genome shotgun (WGS) entry which is preliminary data.</text>
</comment>
<evidence type="ECO:0000313" key="2">
    <source>
        <dbReference type="EMBL" id="MBS4196437.1"/>
    </source>
</evidence>
<dbReference type="Proteomes" id="UP000681414">
    <property type="component" value="Unassembled WGS sequence"/>
</dbReference>
<proteinExistence type="predicted"/>
<dbReference type="AlphaFoldDB" id="A0A942TH11"/>
<feature type="region of interest" description="Disordered" evidence="1">
    <location>
        <begin position="26"/>
        <end position="52"/>
    </location>
</feature>
<evidence type="ECO:0000256" key="1">
    <source>
        <dbReference type="SAM" id="MobiDB-lite"/>
    </source>
</evidence>
<organism evidence="2 3">
    <name type="scientific">Lederbergia citri</name>
    <dbReference type="NCBI Taxonomy" id="2833580"/>
    <lineage>
        <taxon>Bacteria</taxon>
        <taxon>Bacillati</taxon>
        <taxon>Bacillota</taxon>
        <taxon>Bacilli</taxon>
        <taxon>Bacillales</taxon>
        <taxon>Bacillaceae</taxon>
        <taxon>Lederbergia</taxon>
    </lineage>
</organism>
<name>A0A942TH11_9BACI</name>
<keyword evidence="3" id="KW-1185">Reference proteome</keyword>
<reference evidence="2 3" key="1">
    <citation type="submission" date="2021-05" db="EMBL/GenBank/DDBJ databases">
        <title>Novel Bacillus species.</title>
        <authorList>
            <person name="Liu G."/>
        </authorList>
    </citation>
    <scope>NUCLEOTIDE SEQUENCE [LARGE SCALE GENOMIC DNA]</scope>
    <source>
        <strain evidence="3">FJAT-49780</strain>
    </source>
</reference>
<dbReference type="EMBL" id="JAGYPG010000002">
    <property type="protein sequence ID" value="MBS4196437.1"/>
    <property type="molecule type" value="Genomic_DNA"/>
</dbReference>
<sequence>MVNRIINDSDTKFVHLKLKLSTGFFQADSPRTQNGNPVYLNSGGEDQQQEIL</sequence>
<dbReference type="RefSeq" id="WP_213125571.1">
    <property type="nucleotide sequence ID" value="NZ_JAGYPG010000002.1"/>
</dbReference>
<gene>
    <name evidence="2" type="ORF">KHA97_15335</name>
</gene>
<accession>A0A942TH11</accession>